<protein>
    <recommendedName>
        <fullName evidence="1">MADF domain-containing protein</fullName>
    </recommendedName>
</protein>
<dbReference type="PANTHER" id="PTHR21505:SF12">
    <property type="entry name" value="MADF DOMAIN-CONTAINING PROTEIN-RELATED"/>
    <property type="match status" value="1"/>
</dbReference>
<dbReference type="SMART" id="SM00595">
    <property type="entry name" value="MADF"/>
    <property type="match status" value="1"/>
</dbReference>
<dbReference type="FunCoup" id="A0A7R8UNX8">
    <property type="interactions" value="162"/>
</dbReference>
<dbReference type="AlphaFoldDB" id="A0A7R8UNX8"/>
<evidence type="ECO:0000313" key="3">
    <source>
        <dbReference type="Proteomes" id="UP000594454"/>
    </source>
</evidence>
<proteinExistence type="predicted"/>
<name>A0A7R8UNX8_HERIL</name>
<keyword evidence="3" id="KW-1185">Reference proteome</keyword>
<dbReference type="PANTHER" id="PTHR21505">
    <property type="entry name" value="MADF DOMAIN-CONTAINING PROTEIN-RELATED"/>
    <property type="match status" value="1"/>
</dbReference>
<dbReference type="PROSITE" id="PS51029">
    <property type="entry name" value="MADF"/>
    <property type="match status" value="1"/>
</dbReference>
<organism evidence="2 3">
    <name type="scientific">Hermetia illucens</name>
    <name type="common">Black soldier fly</name>
    <dbReference type="NCBI Taxonomy" id="343691"/>
    <lineage>
        <taxon>Eukaryota</taxon>
        <taxon>Metazoa</taxon>
        <taxon>Ecdysozoa</taxon>
        <taxon>Arthropoda</taxon>
        <taxon>Hexapoda</taxon>
        <taxon>Insecta</taxon>
        <taxon>Pterygota</taxon>
        <taxon>Neoptera</taxon>
        <taxon>Endopterygota</taxon>
        <taxon>Diptera</taxon>
        <taxon>Brachycera</taxon>
        <taxon>Stratiomyomorpha</taxon>
        <taxon>Stratiomyidae</taxon>
        <taxon>Hermetiinae</taxon>
        <taxon>Hermetia</taxon>
    </lineage>
</organism>
<feature type="domain" description="MADF" evidence="1">
    <location>
        <begin position="10"/>
        <end position="100"/>
    </location>
</feature>
<evidence type="ECO:0000313" key="2">
    <source>
        <dbReference type="EMBL" id="CAD7083968.1"/>
    </source>
</evidence>
<reference evidence="2 3" key="1">
    <citation type="submission" date="2020-11" db="EMBL/GenBank/DDBJ databases">
        <authorList>
            <person name="Wallbank WR R."/>
            <person name="Pardo Diaz C."/>
            <person name="Kozak K."/>
            <person name="Martin S."/>
            <person name="Jiggins C."/>
            <person name="Moest M."/>
            <person name="Warren A I."/>
            <person name="Generalovic N T."/>
            <person name="Byers J.R.P. K."/>
            <person name="Montejo-Kovacevich G."/>
            <person name="Yen C E."/>
        </authorList>
    </citation>
    <scope>NUCLEOTIDE SEQUENCE [LARGE SCALE GENOMIC DNA]</scope>
</reference>
<evidence type="ECO:0000259" key="1">
    <source>
        <dbReference type="PROSITE" id="PS51029"/>
    </source>
</evidence>
<sequence>MEWNKEKTLLLIKEFHQRPGLWNMTHDDYRKKETKKTLLAEIAQKFDHCVTPSDIERKFHTLRTQYHREISRMNSSRGPEPYKSKWFAFQQLKFLNDPNACRNTKDSRRRNSTNNAKMVYFQNLKVDTPIQPPTSASTPIAAMHNLQVVTEKDPKIIDNINLRKDLRVLFEEAVDSEDEKNEEEKVTDAGTMSKGIGYVQEEIQLHNKMNTVHNTCYEEEHLVEETVQQHHSDTGDPLAQDEEQYHHQMEQSPVKIYKNEPSNTGLKRSHEIYQDLAYEAVGDHVQTTIPVAKKVYKDAETVVTPTTLTARDEFSIFGECVANELRFLTDRQILVSVKHKINTALFEASIAQLRKNGDG</sequence>
<dbReference type="InterPro" id="IPR006578">
    <property type="entry name" value="MADF-dom"/>
</dbReference>
<dbReference type="Pfam" id="PF10545">
    <property type="entry name" value="MADF_DNA_bdg"/>
    <property type="match status" value="1"/>
</dbReference>
<gene>
    <name evidence="2" type="ORF">HERILL_LOCUS6889</name>
</gene>
<dbReference type="Proteomes" id="UP000594454">
    <property type="component" value="Chromosome 3"/>
</dbReference>
<dbReference type="OrthoDB" id="10051975at2759"/>
<dbReference type="EMBL" id="LR899011">
    <property type="protein sequence ID" value="CAD7083968.1"/>
    <property type="molecule type" value="Genomic_DNA"/>
</dbReference>
<dbReference type="InParanoid" id="A0A7R8UNX8"/>
<accession>A0A7R8UNX8</accession>